<name>A0A1J5PYU8_9ZZZZ</name>
<dbReference type="Pfam" id="PF13556">
    <property type="entry name" value="HTH_30"/>
    <property type="match status" value="1"/>
</dbReference>
<evidence type="ECO:0000259" key="3">
    <source>
        <dbReference type="Pfam" id="PF17853"/>
    </source>
</evidence>
<evidence type="ECO:0000313" key="4">
    <source>
        <dbReference type="EMBL" id="OIQ76120.1"/>
    </source>
</evidence>
<dbReference type="Pfam" id="PF17853">
    <property type="entry name" value="GGDEF_2"/>
    <property type="match status" value="1"/>
</dbReference>
<accession>A0A1J5PYU8</accession>
<dbReference type="PANTHER" id="PTHR33744">
    <property type="entry name" value="CARBOHYDRATE DIACID REGULATOR"/>
    <property type="match status" value="1"/>
</dbReference>
<reference evidence="4" key="1">
    <citation type="submission" date="2016-10" db="EMBL/GenBank/DDBJ databases">
        <title>Sequence of Gallionella enrichment culture.</title>
        <authorList>
            <person name="Poehlein A."/>
            <person name="Muehling M."/>
            <person name="Daniel R."/>
        </authorList>
    </citation>
    <scope>NUCLEOTIDE SEQUENCE</scope>
</reference>
<comment type="similarity">
    <text evidence="1">Belongs to the CdaR family.</text>
</comment>
<dbReference type="InterPro" id="IPR051448">
    <property type="entry name" value="CdaR-like_regulators"/>
</dbReference>
<protein>
    <submittedName>
        <fullName evidence="4">Carbohydrate diacid transcriptional activator CdaR</fullName>
    </submittedName>
</protein>
<dbReference type="InterPro" id="IPR042070">
    <property type="entry name" value="PucR_C-HTH_sf"/>
</dbReference>
<feature type="domain" description="PucR C-terminal helix-turn-helix" evidence="2">
    <location>
        <begin position="280"/>
        <end position="337"/>
    </location>
</feature>
<organism evidence="4">
    <name type="scientific">mine drainage metagenome</name>
    <dbReference type="NCBI Taxonomy" id="410659"/>
    <lineage>
        <taxon>unclassified sequences</taxon>
        <taxon>metagenomes</taxon>
        <taxon>ecological metagenomes</taxon>
    </lineage>
</organism>
<proteinExistence type="inferred from homology"/>
<comment type="caution">
    <text evidence="4">The sequence shown here is derived from an EMBL/GenBank/DDBJ whole genome shotgun (WGS) entry which is preliminary data.</text>
</comment>
<feature type="domain" description="CdaR GGDEF-like" evidence="3">
    <location>
        <begin position="120"/>
        <end position="233"/>
    </location>
</feature>
<dbReference type="Gene3D" id="1.10.10.2840">
    <property type="entry name" value="PucR C-terminal helix-turn-helix domain"/>
    <property type="match status" value="1"/>
</dbReference>
<dbReference type="PANTHER" id="PTHR33744:SF7">
    <property type="entry name" value="PUCR FAMILY TRANSCRIPTIONAL REGULATOR"/>
    <property type="match status" value="1"/>
</dbReference>
<evidence type="ECO:0000259" key="2">
    <source>
        <dbReference type="Pfam" id="PF13556"/>
    </source>
</evidence>
<dbReference type="InterPro" id="IPR041522">
    <property type="entry name" value="CdaR_GGDEF"/>
</dbReference>
<sequence>MNLVAQRGIAAFVEWFAHPGERPEVSSGVFGNAPRELTRSITLEQTVELVRLTISIVESHVADLKMLNDESATDVERAILVYSREIAFAIAVVYAKAAEERGSWDARLEALIVDGLLRSEPDASALSRISALGWRGPTPIVVVVGVAPPNGTDADSAVAASALRKAAKKRNVDLIVAVAGDRLIAILGGVHDPLATVTALSETFGEGPIVIGDSVDSLTEVHESAQTALAAFKVIAAWPSAPRPVQADDLLAERALTGEVRAKRRLIEKVYLPLSGNPELLATAEALANHSGIESASRALYVHANTIRYRVRRIAELTGYSPTEPREAFVLNIAIRLGTLDL</sequence>
<gene>
    <name evidence="4" type="ORF">GALL_422040</name>
</gene>
<dbReference type="InterPro" id="IPR025736">
    <property type="entry name" value="PucR_C-HTH_dom"/>
</dbReference>
<evidence type="ECO:0000256" key="1">
    <source>
        <dbReference type="ARBA" id="ARBA00006754"/>
    </source>
</evidence>
<dbReference type="AlphaFoldDB" id="A0A1J5PYU8"/>
<dbReference type="EMBL" id="MLJW01001962">
    <property type="protein sequence ID" value="OIQ76120.1"/>
    <property type="molecule type" value="Genomic_DNA"/>
</dbReference>